<dbReference type="GO" id="GO:0004180">
    <property type="term" value="F:carboxypeptidase activity"/>
    <property type="evidence" value="ECO:0007669"/>
    <property type="project" value="UniProtKB-KW"/>
</dbReference>
<keyword evidence="12" id="KW-0256">Endoplasmic reticulum</keyword>
<evidence type="ECO:0000256" key="11">
    <source>
        <dbReference type="ARBA" id="ARBA00022801"/>
    </source>
</evidence>
<evidence type="ECO:0000256" key="2">
    <source>
        <dbReference type="ARBA" id="ARBA00004371"/>
    </source>
</evidence>
<evidence type="ECO:0000256" key="20">
    <source>
        <dbReference type="ARBA" id="ARBA00033328"/>
    </source>
</evidence>
<dbReference type="GO" id="GO:0005576">
    <property type="term" value="C:extracellular region"/>
    <property type="evidence" value="ECO:0007669"/>
    <property type="project" value="UniProtKB-SubCell"/>
</dbReference>
<comment type="subunit">
    <text evidence="19">Homodimer. The monomeric form is inactive while the homodimer is active.</text>
</comment>
<dbReference type="SUPFAM" id="SSF53187">
    <property type="entry name" value="Zn-dependent exopeptidases"/>
    <property type="match status" value="1"/>
</dbReference>
<evidence type="ECO:0000256" key="14">
    <source>
        <dbReference type="ARBA" id="ARBA00023034"/>
    </source>
</evidence>
<dbReference type="PROSITE" id="PS51257">
    <property type="entry name" value="PROKAR_LIPOPROTEIN"/>
    <property type="match status" value="1"/>
</dbReference>
<evidence type="ECO:0000256" key="7">
    <source>
        <dbReference type="ARBA" id="ARBA00022645"/>
    </source>
</evidence>
<keyword evidence="17" id="KW-0325">Glycoprotein</keyword>
<evidence type="ECO:0000259" key="23">
    <source>
        <dbReference type="Pfam" id="PF04389"/>
    </source>
</evidence>
<gene>
    <name evidence="24" type="ORF">IAD25_02580</name>
</gene>
<protein>
    <recommendedName>
        <fullName evidence="5">Carboxypeptidase Q</fullName>
    </recommendedName>
    <alternativeName>
        <fullName evidence="20">Plasma glutamate carboxypeptidase</fullName>
    </alternativeName>
</protein>
<dbReference type="GO" id="GO:0005764">
    <property type="term" value="C:lysosome"/>
    <property type="evidence" value="ECO:0007669"/>
    <property type="project" value="UniProtKB-SubCell"/>
</dbReference>
<dbReference type="GO" id="GO:0006508">
    <property type="term" value="P:proteolysis"/>
    <property type="evidence" value="ECO:0007669"/>
    <property type="project" value="UniProtKB-KW"/>
</dbReference>
<keyword evidence="7" id="KW-0121">Carboxypeptidase</keyword>
<proteinExistence type="predicted"/>
<evidence type="ECO:0000256" key="13">
    <source>
        <dbReference type="ARBA" id="ARBA00022833"/>
    </source>
</evidence>
<dbReference type="PANTHER" id="PTHR12053">
    <property type="entry name" value="PROTEASE FAMILY M28 PLASMA GLUTAMATE CARBOXYPEPTIDASE-RELATED"/>
    <property type="match status" value="1"/>
</dbReference>
<dbReference type="InterPro" id="IPR007484">
    <property type="entry name" value="Peptidase_M28"/>
</dbReference>
<evidence type="ECO:0000313" key="25">
    <source>
        <dbReference type="Proteomes" id="UP000824130"/>
    </source>
</evidence>
<keyword evidence="11" id="KW-0378">Hydrolase</keyword>
<accession>A0A9D1N5L7</accession>
<evidence type="ECO:0000256" key="5">
    <source>
        <dbReference type="ARBA" id="ARBA00014116"/>
    </source>
</evidence>
<feature type="chain" id="PRO_5038996637" description="Carboxypeptidase Q" evidence="22">
    <location>
        <begin position="28"/>
        <end position="744"/>
    </location>
</feature>
<comment type="caution">
    <text evidence="24">The sequence shown here is derived from an EMBL/GenBank/DDBJ whole genome shotgun (WGS) entry which is preliminary data.</text>
</comment>
<keyword evidence="15" id="KW-0482">Metalloprotease</keyword>
<feature type="region of interest" description="Disordered" evidence="21">
    <location>
        <begin position="450"/>
        <end position="475"/>
    </location>
</feature>
<reference evidence="24" key="2">
    <citation type="journal article" date="2021" name="PeerJ">
        <title>Extensive microbial diversity within the chicken gut microbiome revealed by metagenomics and culture.</title>
        <authorList>
            <person name="Gilroy R."/>
            <person name="Ravi A."/>
            <person name="Getino M."/>
            <person name="Pursley I."/>
            <person name="Horton D.L."/>
            <person name="Alikhan N.F."/>
            <person name="Baker D."/>
            <person name="Gharbi K."/>
            <person name="Hall N."/>
            <person name="Watson M."/>
            <person name="Adriaenssens E.M."/>
            <person name="Foster-Nyarko E."/>
            <person name="Jarju S."/>
            <person name="Secka A."/>
            <person name="Antonio M."/>
            <person name="Oren A."/>
            <person name="Chaudhuri R.R."/>
            <person name="La Ragione R."/>
            <person name="Hildebrand F."/>
            <person name="Pallen M.J."/>
        </authorList>
    </citation>
    <scope>NUCLEOTIDE SEQUENCE</scope>
    <source>
        <strain evidence="24">ChiSjej4B22-8349</strain>
    </source>
</reference>
<evidence type="ECO:0000256" key="15">
    <source>
        <dbReference type="ARBA" id="ARBA00023049"/>
    </source>
</evidence>
<feature type="compositionally biased region" description="Basic and acidic residues" evidence="21">
    <location>
        <begin position="464"/>
        <end position="475"/>
    </location>
</feature>
<feature type="domain" description="Peptidase M28" evidence="23">
    <location>
        <begin position="278"/>
        <end position="475"/>
    </location>
</feature>
<keyword evidence="9" id="KW-0479">Metal-binding</keyword>
<evidence type="ECO:0000256" key="6">
    <source>
        <dbReference type="ARBA" id="ARBA00022525"/>
    </source>
</evidence>
<dbReference type="GO" id="GO:0046872">
    <property type="term" value="F:metal ion binding"/>
    <property type="evidence" value="ECO:0007669"/>
    <property type="project" value="UniProtKB-KW"/>
</dbReference>
<name>A0A9D1N5L7_9FIRM</name>
<keyword evidence="16" id="KW-0865">Zymogen</keyword>
<dbReference type="Gene3D" id="3.50.30.30">
    <property type="match status" value="1"/>
</dbReference>
<evidence type="ECO:0000256" key="1">
    <source>
        <dbReference type="ARBA" id="ARBA00004240"/>
    </source>
</evidence>
<evidence type="ECO:0000256" key="19">
    <source>
        <dbReference type="ARBA" id="ARBA00025833"/>
    </source>
</evidence>
<dbReference type="InterPro" id="IPR039866">
    <property type="entry name" value="CPQ"/>
</dbReference>
<keyword evidence="18" id="KW-0458">Lysosome</keyword>
<organism evidence="24 25">
    <name type="scientific">Candidatus Allocopromorpha excrementipullorum</name>
    <dbReference type="NCBI Taxonomy" id="2840743"/>
    <lineage>
        <taxon>Bacteria</taxon>
        <taxon>Bacillati</taxon>
        <taxon>Bacillota</taxon>
        <taxon>Clostridia</taxon>
        <taxon>Eubacteriales</taxon>
        <taxon>Eubacteriaceae</taxon>
        <taxon>Eubacteriaceae incertae sedis</taxon>
        <taxon>Candidatus Allocopromorpha</taxon>
    </lineage>
</organism>
<dbReference type="Gene3D" id="3.40.630.10">
    <property type="entry name" value="Zn peptidases"/>
    <property type="match status" value="1"/>
</dbReference>
<keyword evidence="13" id="KW-0862">Zinc</keyword>
<dbReference type="Pfam" id="PF04389">
    <property type="entry name" value="Peptidase_M28"/>
    <property type="match status" value="1"/>
</dbReference>
<sequence>MKKLLRTLPLAALIALVMVLATSCSQTSDLSMQEDVDKMLEVTGEATDEAEDVAYKLAYDMELADDSTGFRTAGSDAEHRAADYLVEEFEKIGLEDVTKDAVTVDKWQFNEAYMNIDYTDKDGESQELNIDDMVSYAAQGTVQLGGDYSNLEIVDLGMGTEAEYQEYYENSGNTDMSGKIALVGVDQWNEVWIDGPYMEAATQNAAAIVSYSMGGYAQYDDDTINIQDICAPDMKMPCTSISKNDAERIQKILKNGTDITAELYVDNEVGSQNGTSYNVTGTIKGTENTGQRIIVAGHYDKYFYGFEDDCTAVGLVTGIAKALIDSGYQPANDIVFIAHGAEEWGRFDTSTDWAIGSWEMITTAHPEWQGSTLALINFEMPSVDSFNDVGVMRTSYELGEIGNTLFSSGLINQVDSYYADGVEVKNDDGELPRTDCISYQFNGVPAFMPRQEDKTEWSQNRYHTPKDDNNVEDDKGDGVHSKELLEYQLSVYSALAMYIDGTPALELDFTSRCDDLEDAIKGTKKYATEESVKAYKAALEDLRTAAAENLEAAKGINAEYEEAYAAGDEKAMAEARAEGVAHNQQVLAAFRYVQDQFMGLADYGTIEVHHKAIQNNLDLYTNVVDALSDGEVTEDDIWLPSEINGYYEYYAYLFSDEVCALSNSLLMNDKVDSNWGTDKMTLAIKDSWQTTKNMYAQWNEGVTDAGEYQQYVDEYNGYIDILKADLQEYVDSETAAMKELREML</sequence>
<dbReference type="Proteomes" id="UP000824130">
    <property type="component" value="Unassembled WGS sequence"/>
</dbReference>
<evidence type="ECO:0000256" key="9">
    <source>
        <dbReference type="ARBA" id="ARBA00022723"/>
    </source>
</evidence>
<keyword evidence="8" id="KW-0645">Protease</keyword>
<evidence type="ECO:0000256" key="16">
    <source>
        <dbReference type="ARBA" id="ARBA00023145"/>
    </source>
</evidence>
<dbReference type="AlphaFoldDB" id="A0A9D1N5L7"/>
<evidence type="ECO:0000256" key="3">
    <source>
        <dbReference type="ARBA" id="ARBA00004555"/>
    </source>
</evidence>
<evidence type="ECO:0000256" key="17">
    <source>
        <dbReference type="ARBA" id="ARBA00023180"/>
    </source>
</evidence>
<dbReference type="GO" id="GO:0070573">
    <property type="term" value="F:metallodipeptidase activity"/>
    <property type="evidence" value="ECO:0007669"/>
    <property type="project" value="InterPro"/>
</dbReference>
<keyword evidence="14" id="KW-0333">Golgi apparatus</keyword>
<reference evidence="24" key="1">
    <citation type="submission" date="2020-10" db="EMBL/GenBank/DDBJ databases">
        <authorList>
            <person name="Gilroy R."/>
        </authorList>
    </citation>
    <scope>NUCLEOTIDE SEQUENCE</scope>
    <source>
        <strain evidence="24">ChiSjej4B22-8349</strain>
    </source>
</reference>
<keyword evidence="10 22" id="KW-0732">Signal</keyword>
<dbReference type="PANTHER" id="PTHR12053:SF3">
    <property type="entry name" value="CARBOXYPEPTIDASE Q"/>
    <property type="match status" value="1"/>
</dbReference>
<evidence type="ECO:0000313" key="24">
    <source>
        <dbReference type="EMBL" id="HIU95579.1"/>
    </source>
</evidence>
<evidence type="ECO:0000256" key="10">
    <source>
        <dbReference type="ARBA" id="ARBA00022729"/>
    </source>
</evidence>
<evidence type="ECO:0000256" key="4">
    <source>
        <dbReference type="ARBA" id="ARBA00004613"/>
    </source>
</evidence>
<evidence type="ECO:0000256" key="22">
    <source>
        <dbReference type="SAM" id="SignalP"/>
    </source>
</evidence>
<comment type="subcellular location">
    <subcellularLocation>
        <location evidence="1">Endoplasmic reticulum</location>
    </subcellularLocation>
    <subcellularLocation>
        <location evidence="3">Golgi apparatus</location>
    </subcellularLocation>
    <subcellularLocation>
        <location evidence="2">Lysosome</location>
    </subcellularLocation>
    <subcellularLocation>
        <location evidence="4">Secreted</location>
    </subcellularLocation>
</comment>
<evidence type="ECO:0000256" key="8">
    <source>
        <dbReference type="ARBA" id="ARBA00022670"/>
    </source>
</evidence>
<feature type="signal peptide" evidence="22">
    <location>
        <begin position="1"/>
        <end position="27"/>
    </location>
</feature>
<dbReference type="InterPro" id="IPR046450">
    <property type="entry name" value="PA_dom_sf"/>
</dbReference>
<evidence type="ECO:0000256" key="12">
    <source>
        <dbReference type="ARBA" id="ARBA00022824"/>
    </source>
</evidence>
<evidence type="ECO:0000256" key="21">
    <source>
        <dbReference type="SAM" id="MobiDB-lite"/>
    </source>
</evidence>
<keyword evidence="6" id="KW-0964">Secreted</keyword>
<dbReference type="EMBL" id="DVOB01000057">
    <property type="protein sequence ID" value="HIU95579.1"/>
    <property type="molecule type" value="Genomic_DNA"/>
</dbReference>
<evidence type="ECO:0000256" key="18">
    <source>
        <dbReference type="ARBA" id="ARBA00023228"/>
    </source>
</evidence>
<dbReference type="SUPFAM" id="SSF52025">
    <property type="entry name" value="PA domain"/>
    <property type="match status" value="1"/>
</dbReference>